<dbReference type="SMART" id="SM00116">
    <property type="entry name" value="CBS"/>
    <property type="match status" value="2"/>
</dbReference>
<reference evidence="4 5" key="1">
    <citation type="journal article" date="2023" name="ISME J.">
        <title>Cultivation and genomic characterization of novel and ubiquitous marine nitrite-oxidizing bacteria from the Nitrospirales.</title>
        <authorList>
            <person name="Mueller A.J."/>
            <person name="Daebeler A."/>
            <person name="Herbold C.W."/>
            <person name="Kirkegaard R.H."/>
            <person name="Daims H."/>
        </authorList>
    </citation>
    <scope>NUCLEOTIDE SEQUENCE [LARGE SCALE GENOMIC DNA]</scope>
    <source>
        <strain evidence="4 5">EB</strain>
    </source>
</reference>
<dbReference type="Proteomes" id="UP001250932">
    <property type="component" value="Unassembled WGS sequence"/>
</dbReference>
<dbReference type="RefSeq" id="WP_313833464.1">
    <property type="nucleotide sequence ID" value="NZ_JAQOUE010000001.1"/>
</dbReference>
<evidence type="ECO:0000259" key="3">
    <source>
        <dbReference type="PROSITE" id="PS51371"/>
    </source>
</evidence>
<keyword evidence="1 2" id="KW-0129">CBS domain</keyword>
<sequence length="254" mass="27741">MAATKKPSSSATLNFDRDIDQFRRQIATLKTFIMGSATTSIEEFDLATEELLGDVFGRSSANLELYEYAQLGEAGGLVNLTGEAPEGVNVEDDRESLRQRQRVLESCVADLEARRAQATSGKKSKKASGPKVSDFMSKTVRSVPQDSTLKEAAQRLQEWKIGSLLVETGDEFVGTITETELTREVIANGVDANTTTVKTCMREPLLTLESSDLVVDAVSMMKEKSTRHVCVTESGKIVGLISVSDILRYYSGIN</sequence>
<keyword evidence="5" id="KW-1185">Reference proteome</keyword>
<dbReference type="SUPFAM" id="SSF54631">
    <property type="entry name" value="CBS-domain pair"/>
    <property type="match status" value="1"/>
</dbReference>
<protein>
    <submittedName>
        <fullName evidence="4">CBS domain-containing protein</fullName>
    </submittedName>
</protein>
<feature type="domain" description="CBS" evidence="3">
    <location>
        <begin position="201"/>
        <end position="254"/>
    </location>
</feature>
<dbReference type="Pfam" id="PF00571">
    <property type="entry name" value="CBS"/>
    <property type="match status" value="2"/>
</dbReference>
<dbReference type="PANTHER" id="PTHR43080">
    <property type="entry name" value="CBS DOMAIN-CONTAINING PROTEIN CBSX3, MITOCHONDRIAL"/>
    <property type="match status" value="1"/>
</dbReference>
<dbReference type="Gene3D" id="3.10.580.10">
    <property type="entry name" value="CBS-domain"/>
    <property type="match status" value="1"/>
</dbReference>
<dbReference type="PROSITE" id="PS51371">
    <property type="entry name" value="CBS"/>
    <property type="match status" value="2"/>
</dbReference>
<evidence type="ECO:0000256" key="2">
    <source>
        <dbReference type="PROSITE-ProRule" id="PRU00703"/>
    </source>
</evidence>
<gene>
    <name evidence="4" type="ORF">PPG34_11545</name>
</gene>
<dbReference type="EMBL" id="JAQOUE010000001">
    <property type="protein sequence ID" value="MDT7042989.1"/>
    <property type="molecule type" value="Genomic_DNA"/>
</dbReference>
<evidence type="ECO:0000313" key="5">
    <source>
        <dbReference type="Proteomes" id="UP001250932"/>
    </source>
</evidence>
<accession>A0ABU3K968</accession>
<evidence type="ECO:0000313" key="4">
    <source>
        <dbReference type="EMBL" id="MDT7042989.1"/>
    </source>
</evidence>
<dbReference type="InterPro" id="IPR000644">
    <property type="entry name" value="CBS_dom"/>
</dbReference>
<name>A0ABU3K968_9BACT</name>
<proteinExistence type="predicted"/>
<feature type="domain" description="CBS" evidence="3">
    <location>
        <begin position="136"/>
        <end position="192"/>
    </location>
</feature>
<comment type="caution">
    <text evidence="4">The sequence shown here is derived from an EMBL/GenBank/DDBJ whole genome shotgun (WGS) entry which is preliminary data.</text>
</comment>
<dbReference type="PANTHER" id="PTHR43080:SF2">
    <property type="entry name" value="CBS DOMAIN-CONTAINING PROTEIN"/>
    <property type="match status" value="1"/>
</dbReference>
<dbReference type="InterPro" id="IPR051257">
    <property type="entry name" value="Diverse_CBS-Domain"/>
</dbReference>
<dbReference type="InterPro" id="IPR046342">
    <property type="entry name" value="CBS_dom_sf"/>
</dbReference>
<organism evidence="4 5">
    <name type="scientific">Candidatus Nitronereus thalassa</name>
    <dbReference type="NCBI Taxonomy" id="3020898"/>
    <lineage>
        <taxon>Bacteria</taxon>
        <taxon>Pseudomonadati</taxon>
        <taxon>Nitrospirota</taxon>
        <taxon>Nitrospiria</taxon>
        <taxon>Nitrospirales</taxon>
        <taxon>Nitrospiraceae</taxon>
        <taxon>Candidatus Nitronereus</taxon>
    </lineage>
</organism>
<evidence type="ECO:0000256" key="1">
    <source>
        <dbReference type="ARBA" id="ARBA00023122"/>
    </source>
</evidence>